<feature type="region of interest" description="Disordered" evidence="1">
    <location>
        <begin position="106"/>
        <end position="137"/>
    </location>
</feature>
<dbReference type="RefSeq" id="WP_068802769.1">
    <property type="nucleotide sequence ID" value="NZ_CP014671.1"/>
</dbReference>
<dbReference type="EMBL" id="CP014671">
    <property type="protein sequence ID" value="ANX03264.1"/>
    <property type="molecule type" value="Genomic_DNA"/>
</dbReference>
<keyword evidence="2" id="KW-0812">Transmembrane</keyword>
<sequence length="137" mass="15369">MIGLTAARAHRDAQRLRTQQARYRVQWWQAQTRAAALRAATSPMALLAAGICGWWFGKRSMRAPARGEARARVNWRSIRKVWLQILPLWTLLRGLQRILGNAPMHRGEIGTPQGQTHPNASATRSGSAYRDGEMDGL</sequence>
<organism evidence="3 4">
    <name type="scientific">Immundisolibacter cernigliae</name>
    <dbReference type="NCBI Taxonomy" id="1810504"/>
    <lineage>
        <taxon>Bacteria</taxon>
        <taxon>Pseudomonadati</taxon>
        <taxon>Pseudomonadota</taxon>
        <taxon>Gammaproteobacteria</taxon>
        <taxon>Immundisolibacterales</taxon>
        <taxon>Immundisolibacteraceae</taxon>
        <taxon>Immundisolibacter</taxon>
    </lineage>
</organism>
<evidence type="ECO:0000313" key="4">
    <source>
        <dbReference type="Proteomes" id="UP000092952"/>
    </source>
</evidence>
<dbReference type="AlphaFoldDB" id="A0A1B1YR56"/>
<dbReference type="KEGG" id="gbi:PG2T_03025"/>
<dbReference type="STRING" id="1810504.PG2T_03025"/>
<evidence type="ECO:0000313" key="3">
    <source>
        <dbReference type="EMBL" id="ANX03264.1"/>
    </source>
</evidence>
<keyword evidence="2" id="KW-0472">Membrane</keyword>
<keyword evidence="4" id="KW-1185">Reference proteome</keyword>
<proteinExistence type="predicted"/>
<name>A0A1B1YR56_9GAMM</name>
<accession>A0A1B1YR56</accession>
<evidence type="ECO:0000256" key="2">
    <source>
        <dbReference type="SAM" id="Phobius"/>
    </source>
</evidence>
<dbReference type="InParanoid" id="A0A1B1YR56"/>
<protein>
    <submittedName>
        <fullName evidence="3">Uncharacterized protein</fullName>
    </submittedName>
</protein>
<feature type="compositionally biased region" description="Polar residues" evidence="1">
    <location>
        <begin position="112"/>
        <end position="126"/>
    </location>
</feature>
<gene>
    <name evidence="3" type="ORF">PG2T_03025</name>
</gene>
<keyword evidence="2" id="KW-1133">Transmembrane helix</keyword>
<reference evidence="4" key="1">
    <citation type="submission" date="2016-03" db="EMBL/GenBank/DDBJ databases">
        <title>Complete genome sequence of Solimmundus cernigliae, representing a novel lineage of polycyclic aromatic hydrocarbon degraders within the Gammaproteobacteria.</title>
        <authorList>
            <person name="Singleton D.R."/>
            <person name="Dickey A.N."/>
            <person name="Scholl E.H."/>
            <person name="Wright F.A."/>
            <person name="Aitken M.D."/>
        </authorList>
    </citation>
    <scope>NUCLEOTIDE SEQUENCE [LARGE SCALE GENOMIC DNA]</scope>
    <source>
        <strain evidence="4">TR3.2</strain>
    </source>
</reference>
<dbReference type="Proteomes" id="UP000092952">
    <property type="component" value="Chromosome"/>
</dbReference>
<feature type="transmembrane region" description="Helical" evidence="2">
    <location>
        <begin position="35"/>
        <end position="56"/>
    </location>
</feature>
<evidence type="ECO:0000256" key="1">
    <source>
        <dbReference type="SAM" id="MobiDB-lite"/>
    </source>
</evidence>